<organism evidence="2 3">
    <name type="scientific">Heterocephalus glaber</name>
    <name type="common">Naked mole rat</name>
    <dbReference type="NCBI Taxonomy" id="10181"/>
    <lineage>
        <taxon>Eukaryota</taxon>
        <taxon>Metazoa</taxon>
        <taxon>Chordata</taxon>
        <taxon>Craniata</taxon>
        <taxon>Vertebrata</taxon>
        <taxon>Euteleostomi</taxon>
        <taxon>Mammalia</taxon>
        <taxon>Eutheria</taxon>
        <taxon>Euarchontoglires</taxon>
        <taxon>Glires</taxon>
        <taxon>Rodentia</taxon>
        <taxon>Hystricomorpha</taxon>
        <taxon>Bathyergidae</taxon>
        <taxon>Heterocephalus</taxon>
    </lineage>
</organism>
<name>G5BP70_HETGA</name>
<proteinExistence type="predicted"/>
<dbReference type="AlphaFoldDB" id="G5BP70"/>
<reference evidence="2 3" key="1">
    <citation type="journal article" date="2011" name="Nature">
        <title>Genome sequencing reveals insights into physiology and longevity of the naked mole rat.</title>
        <authorList>
            <person name="Kim E.B."/>
            <person name="Fang X."/>
            <person name="Fushan A.A."/>
            <person name="Huang Z."/>
            <person name="Lobanov A.V."/>
            <person name="Han L."/>
            <person name="Marino S.M."/>
            <person name="Sun X."/>
            <person name="Turanov A.A."/>
            <person name="Yang P."/>
            <person name="Yim S.H."/>
            <person name="Zhao X."/>
            <person name="Kasaikina M.V."/>
            <person name="Stoletzki N."/>
            <person name="Peng C."/>
            <person name="Polak P."/>
            <person name="Xiong Z."/>
            <person name="Kiezun A."/>
            <person name="Zhu Y."/>
            <person name="Chen Y."/>
            <person name="Kryukov G.V."/>
            <person name="Zhang Q."/>
            <person name="Peshkin L."/>
            <person name="Yang L."/>
            <person name="Bronson R.T."/>
            <person name="Buffenstein R."/>
            <person name="Wang B."/>
            <person name="Han C."/>
            <person name="Li Q."/>
            <person name="Chen L."/>
            <person name="Zhao W."/>
            <person name="Sunyaev S.R."/>
            <person name="Park T.J."/>
            <person name="Zhang G."/>
            <person name="Wang J."/>
            <person name="Gladyshev V.N."/>
        </authorList>
    </citation>
    <scope>NUCLEOTIDE SEQUENCE [LARGE SCALE GENOMIC DNA]</scope>
</reference>
<dbReference type="InParanoid" id="G5BP70"/>
<protein>
    <submittedName>
        <fullName evidence="2">Uncharacterized protein</fullName>
    </submittedName>
</protein>
<evidence type="ECO:0000256" key="1">
    <source>
        <dbReference type="SAM" id="MobiDB-lite"/>
    </source>
</evidence>
<sequence length="146" mass="15630">MLLLGSMTLIPGLSDLDPRNLHGGSHPLHGSNHGLPIWVEPLVSLSPRPALGIQQGAAVLAGVSAVAIDPRATSPYSRVHPDPKMPSTSHKDMLNNLDDKDDEEEIDMVTVEKWGSLSRGKAITTFTIIVYSKNTTLALGKYNPAS</sequence>
<dbReference type="EMBL" id="JH171229">
    <property type="protein sequence ID" value="EHB11081.1"/>
    <property type="molecule type" value="Genomic_DNA"/>
</dbReference>
<dbReference type="Proteomes" id="UP000006813">
    <property type="component" value="Unassembled WGS sequence"/>
</dbReference>
<feature type="region of interest" description="Disordered" evidence="1">
    <location>
        <begin position="73"/>
        <end position="101"/>
    </location>
</feature>
<feature type="compositionally biased region" description="Basic and acidic residues" evidence="1">
    <location>
        <begin position="79"/>
        <end position="93"/>
    </location>
</feature>
<evidence type="ECO:0000313" key="2">
    <source>
        <dbReference type="EMBL" id="EHB11081.1"/>
    </source>
</evidence>
<accession>G5BP70</accession>
<gene>
    <name evidence="2" type="ORF">GW7_12568</name>
</gene>
<evidence type="ECO:0000313" key="3">
    <source>
        <dbReference type="Proteomes" id="UP000006813"/>
    </source>
</evidence>
<dbReference type="STRING" id="10181.G5BP70"/>